<keyword evidence="7" id="KW-0227">DNA damage</keyword>
<evidence type="ECO:0000256" key="1">
    <source>
        <dbReference type="ARBA" id="ARBA00001286"/>
    </source>
</evidence>
<dbReference type="InterPro" id="IPR014048">
    <property type="entry name" value="MethylDNA_cys_MeTrfase_DNA-bd"/>
</dbReference>
<dbReference type="InterPro" id="IPR036631">
    <property type="entry name" value="MGMT_N_sf"/>
</dbReference>
<evidence type="ECO:0000259" key="12">
    <source>
        <dbReference type="Pfam" id="PF01035"/>
    </source>
</evidence>
<dbReference type="NCBIfam" id="TIGR00589">
    <property type="entry name" value="ogt"/>
    <property type="match status" value="1"/>
</dbReference>
<evidence type="ECO:0000256" key="11">
    <source>
        <dbReference type="ARBA" id="ARBA00049348"/>
    </source>
</evidence>
<comment type="similarity">
    <text evidence="2">Belongs to the MGMT family.</text>
</comment>
<dbReference type="Gene3D" id="1.10.10.10">
    <property type="entry name" value="Winged helix-like DNA-binding domain superfamily/Winged helix DNA-binding domain"/>
    <property type="match status" value="1"/>
</dbReference>
<dbReference type="PANTHER" id="PTHR10815">
    <property type="entry name" value="METHYLATED-DNA--PROTEIN-CYSTEINE METHYLTRANSFERASE"/>
    <property type="match status" value="1"/>
</dbReference>
<protein>
    <recommendedName>
        <fullName evidence="4">Methylated-DNA--protein-cysteine methyltransferase</fullName>
        <ecNumber evidence="3">2.1.1.63</ecNumber>
    </recommendedName>
    <alternativeName>
        <fullName evidence="9">6-O-methylguanine-DNA methyltransferase</fullName>
    </alternativeName>
    <alternativeName>
        <fullName evidence="10">O-6-methylguanine-DNA-alkyltransferase</fullName>
    </alternativeName>
</protein>
<dbReference type="Proteomes" id="UP001497512">
    <property type="component" value="Chromosome 13"/>
</dbReference>
<dbReference type="PROSITE" id="PS00374">
    <property type="entry name" value="MGMT"/>
    <property type="match status" value="1"/>
</dbReference>
<keyword evidence="5" id="KW-0489">Methyltransferase</keyword>
<evidence type="ECO:0000256" key="4">
    <source>
        <dbReference type="ARBA" id="ARBA00015377"/>
    </source>
</evidence>
<accession>A0ABP0TPA7</accession>
<comment type="catalytic activity">
    <reaction evidence="11">
        <text>a 6-O-methyl-2'-deoxyguanosine in DNA + L-cysteinyl-[protein] = S-methyl-L-cysteinyl-[protein] + a 2'-deoxyguanosine in DNA</text>
        <dbReference type="Rhea" id="RHEA:24000"/>
        <dbReference type="Rhea" id="RHEA-COMP:10131"/>
        <dbReference type="Rhea" id="RHEA-COMP:10132"/>
        <dbReference type="Rhea" id="RHEA-COMP:11367"/>
        <dbReference type="Rhea" id="RHEA-COMP:11368"/>
        <dbReference type="ChEBI" id="CHEBI:29950"/>
        <dbReference type="ChEBI" id="CHEBI:82612"/>
        <dbReference type="ChEBI" id="CHEBI:85445"/>
        <dbReference type="ChEBI" id="CHEBI:85448"/>
        <dbReference type="EC" id="2.1.1.63"/>
    </reaction>
</comment>
<evidence type="ECO:0000256" key="10">
    <source>
        <dbReference type="ARBA" id="ARBA00031621"/>
    </source>
</evidence>
<evidence type="ECO:0000256" key="7">
    <source>
        <dbReference type="ARBA" id="ARBA00022763"/>
    </source>
</evidence>
<name>A0ABP0TPA7_9BRYO</name>
<dbReference type="InterPro" id="IPR001497">
    <property type="entry name" value="MethylDNA_cys_MeTrfase_AS"/>
</dbReference>
<evidence type="ECO:0000256" key="6">
    <source>
        <dbReference type="ARBA" id="ARBA00022679"/>
    </source>
</evidence>
<feature type="domain" description="Methylguanine DNA methyltransferase ribonuclease-like" evidence="13">
    <location>
        <begin position="16"/>
        <end position="86"/>
    </location>
</feature>
<dbReference type="EC" id="2.1.1.63" evidence="3"/>
<dbReference type="PANTHER" id="PTHR10815:SF13">
    <property type="entry name" value="METHYLATED-DNA--PROTEIN-CYSTEINE METHYLTRANSFERASE"/>
    <property type="match status" value="1"/>
</dbReference>
<proteinExistence type="inferred from homology"/>
<dbReference type="InterPro" id="IPR036217">
    <property type="entry name" value="MethylDNA_cys_MeTrfase_DNAb"/>
</dbReference>
<keyword evidence="6" id="KW-0808">Transferase</keyword>
<sequence>MAVCAPVMSTMASVLTYDVVDTPMGPFTLGASDFAIHSAYFGKPTSVPAAGSDDHHQRHPVLALAKEQVQQYFAGQRKTFSVPVELQGTLFQRKAWAVLNMIPYGKTWTYTEQAEGMGEHGKARAVGMANGKNPVCLLVPCHRVVGKGGNLRGYAFGVELKQSLLEFEASHLSKSSDN</sequence>
<reference evidence="14" key="1">
    <citation type="submission" date="2024-02" db="EMBL/GenBank/DDBJ databases">
        <authorList>
            <consortium name="ELIXIR-Norway"/>
            <consortium name="Elixir Norway"/>
        </authorList>
    </citation>
    <scope>NUCLEOTIDE SEQUENCE</scope>
</reference>
<dbReference type="InterPro" id="IPR036388">
    <property type="entry name" value="WH-like_DNA-bd_sf"/>
</dbReference>
<organism evidence="14 15">
    <name type="scientific">Sphagnum troendelagicum</name>
    <dbReference type="NCBI Taxonomy" id="128251"/>
    <lineage>
        <taxon>Eukaryota</taxon>
        <taxon>Viridiplantae</taxon>
        <taxon>Streptophyta</taxon>
        <taxon>Embryophyta</taxon>
        <taxon>Bryophyta</taxon>
        <taxon>Sphagnophytina</taxon>
        <taxon>Sphagnopsida</taxon>
        <taxon>Sphagnales</taxon>
        <taxon>Sphagnaceae</taxon>
        <taxon>Sphagnum</taxon>
    </lineage>
</organism>
<dbReference type="InterPro" id="IPR008332">
    <property type="entry name" value="MethylG_MeTrfase_N"/>
</dbReference>
<evidence type="ECO:0000256" key="8">
    <source>
        <dbReference type="ARBA" id="ARBA00023204"/>
    </source>
</evidence>
<dbReference type="Gene3D" id="3.30.160.70">
    <property type="entry name" value="Methylated DNA-protein cysteine methyltransferase domain"/>
    <property type="match status" value="1"/>
</dbReference>
<evidence type="ECO:0000256" key="3">
    <source>
        <dbReference type="ARBA" id="ARBA00011918"/>
    </source>
</evidence>
<evidence type="ECO:0000259" key="13">
    <source>
        <dbReference type="Pfam" id="PF02870"/>
    </source>
</evidence>
<dbReference type="SUPFAM" id="SSF46767">
    <property type="entry name" value="Methylated DNA-protein cysteine methyltransferase, C-terminal domain"/>
    <property type="match status" value="1"/>
</dbReference>
<dbReference type="CDD" id="cd06445">
    <property type="entry name" value="ATase"/>
    <property type="match status" value="1"/>
</dbReference>
<dbReference type="EMBL" id="OZ019905">
    <property type="protein sequence ID" value="CAK9201546.1"/>
    <property type="molecule type" value="Genomic_DNA"/>
</dbReference>
<evidence type="ECO:0000313" key="14">
    <source>
        <dbReference type="EMBL" id="CAK9201546.1"/>
    </source>
</evidence>
<dbReference type="Pfam" id="PF01035">
    <property type="entry name" value="DNA_binding_1"/>
    <property type="match status" value="1"/>
</dbReference>
<evidence type="ECO:0000256" key="5">
    <source>
        <dbReference type="ARBA" id="ARBA00022603"/>
    </source>
</evidence>
<dbReference type="SUPFAM" id="SSF53155">
    <property type="entry name" value="Methylated DNA-protein cysteine methyltransferase domain"/>
    <property type="match status" value="1"/>
</dbReference>
<keyword evidence="8" id="KW-0234">DNA repair</keyword>
<dbReference type="Pfam" id="PF02870">
    <property type="entry name" value="Methyltransf_1N"/>
    <property type="match status" value="1"/>
</dbReference>
<evidence type="ECO:0000313" key="15">
    <source>
        <dbReference type="Proteomes" id="UP001497512"/>
    </source>
</evidence>
<evidence type="ECO:0000256" key="9">
    <source>
        <dbReference type="ARBA" id="ARBA00030795"/>
    </source>
</evidence>
<comment type="catalytic activity">
    <reaction evidence="1">
        <text>a 4-O-methyl-thymidine in DNA + L-cysteinyl-[protein] = a thymidine in DNA + S-methyl-L-cysteinyl-[protein]</text>
        <dbReference type="Rhea" id="RHEA:53428"/>
        <dbReference type="Rhea" id="RHEA-COMP:10131"/>
        <dbReference type="Rhea" id="RHEA-COMP:10132"/>
        <dbReference type="Rhea" id="RHEA-COMP:13555"/>
        <dbReference type="Rhea" id="RHEA-COMP:13556"/>
        <dbReference type="ChEBI" id="CHEBI:29950"/>
        <dbReference type="ChEBI" id="CHEBI:82612"/>
        <dbReference type="ChEBI" id="CHEBI:137386"/>
        <dbReference type="ChEBI" id="CHEBI:137387"/>
        <dbReference type="EC" id="2.1.1.63"/>
    </reaction>
</comment>
<keyword evidence="15" id="KW-1185">Reference proteome</keyword>
<feature type="domain" description="Methylated-DNA-[protein]-cysteine S-methyltransferase DNA binding" evidence="12">
    <location>
        <begin position="91"/>
        <end position="169"/>
    </location>
</feature>
<evidence type="ECO:0000256" key="2">
    <source>
        <dbReference type="ARBA" id="ARBA00008711"/>
    </source>
</evidence>
<gene>
    <name evidence="14" type="ORF">CSSPTR1EN2_LOCUS5961</name>
</gene>